<dbReference type="AlphaFoldDB" id="A0A2T6BWI7"/>
<dbReference type="InterPro" id="IPR036514">
    <property type="entry name" value="SGNH_hydro_sf"/>
</dbReference>
<evidence type="ECO:0000256" key="1">
    <source>
        <dbReference type="SAM" id="Phobius"/>
    </source>
</evidence>
<dbReference type="Gene3D" id="2.60.120.260">
    <property type="entry name" value="Galactose-binding domain-like"/>
    <property type="match status" value="1"/>
</dbReference>
<dbReference type="GO" id="GO:0016788">
    <property type="term" value="F:hydrolase activity, acting on ester bonds"/>
    <property type="evidence" value="ECO:0007669"/>
    <property type="project" value="UniProtKB-ARBA"/>
</dbReference>
<keyword evidence="3" id="KW-1185">Reference proteome</keyword>
<gene>
    <name evidence="2" type="ORF">C8N46_10684</name>
</gene>
<dbReference type="OrthoDB" id="1432909at2"/>
<dbReference type="Gene3D" id="3.40.50.1110">
    <property type="entry name" value="SGNH hydrolase"/>
    <property type="match status" value="1"/>
</dbReference>
<name>A0A2T6BWI7_9FLAO</name>
<keyword evidence="1" id="KW-0812">Transmembrane</keyword>
<evidence type="ECO:0000313" key="3">
    <source>
        <dbReference type="Proteomes" id="UP000244090"/>
    </source>
</evidence>
<accession>A0A2T6BWI7</accession>
<dbReference type="SUPFAM" id="SSF52266">
    <property type="entry name" value="SGNH hydrolase"/>
    <property type="match status" value="1"/>
</dbReference>
<evidence type="ECO:0000313" key="2">
    <source>
        <dbReference type="EMBL" id="PTX60440.1"/>
    </source>
</evidence>
<reference evidence="2 3" key="1">
    <citation type="submission" date="2018-04" db="EMBL/GenBank/DDBJ databases">
        <title>Genomic Encyclopedia of Archaeal and Bacterial Type Strains, Phase II (KMG-II): from individual species to whole genera.</title>
        <authorList>
            <person name="Goeker M."/>
        </authorList>
    </citation>
    <scope>NUCLEOTIDE SEQUENCE [LARGE SCALE GENOMIC DNA]</scope>
    <source>
        <strain evidence="2 3">DSM 25731</strain>
    </source>
</reference>
<organism evidence="2 3">
    <name type="scientific">Kordia periserrulae</name>
    <dbReference type="NCBI Taxonomy" id="701523"/>
    <lineage>
        <taxon>Bacteria</taxon>
        <taxon>Pseudomonadati</taxon>
        <taxon>Bacteroidota</taxon>
        <taxon>Flavobacteriia</taxon>
        <taxon>Flavobacteriales</taxon>
        <taxon>Flavobacteriaceae</taxon>
        <taxon>Kordia</taxon>
    </lineage>
</organism>
<feature type="transmembrane region" description="Helical" evidence="1">
    <location>
        <begin position="7"/>
        <end position="26"/>
    </location>
</feature>
<keyword evidence="1" id="KW-0472">Membrane</keyword>
<comment type="caution">
    <text evidence="2">The sequence shown here is derived from an EMBL/GenBank/DDBJ whole genome shotgun (WGS) entry which is preliminary data.</text>
</comment>
<protein>
    <submittedName>
        <fullName evidence="2">Uncharacterized protein</fullName>
    </submittedName>
</protein>
<dbReference type="EMBL" id="QBKT01000006">
    <property type="protein sequence ID" value="PTX60440.1"/>
    <property type="molecule type" value="Genomic_DNA"/>
</dbReference>
<dbReference type="Proteomes" id="UP000244090">
    <property type="component" value="Unassembled WGS sequence"/>
</dbReference>
<sequence length="551" mass="62700">MKKEHRLFIIQLVIAVALFLGLSFMVKKAFMSDPKAQSYLEFNEGVKKMASSTYALVDSLIATNDLTFDPTSGKDIDKVLNNLKYTDNKKLLIVGSSQMRVVQGEEIQDAYQSLVSRKIERYNSKGYSTYNLSLGGMTTKEKLIMTTKGTEIINPERVLVSVTPWDCLSDKLRPSIKAIQGKTYASLEKTDEVVTKEATNTGSDEVFPLNINSQITETVDKIVEDNIDIYSKRAAIKTWLSDKTTKVLKGIKDGTEATEEVFKTNLPLYWFTVNQDLDNLSGWVSETAQSGKKSIKIVNKDPQNAKWLGNDIILDTPTDTFEFEGWSKAENVSSSTKLYCIDFQVIFEDGTSKWHYKGLTFNKGTHDWEKVTTRVRFDKKVKSIKPHVLFYGGTGTVWFDQIIAKPLYDGVLGDNVLPNSDFEEELKERQNVTYTYTTAEWKRIEQNMFAVVDHIAGLATKEQNVLLFTPFWHHNEKTAYPQKAQYNNLVETVKKYCEQKNVAFVDASYILTKDNFGIYTKGSVRDKIDVLHFNADAHEKLAKYIIKELNL</sequence>
<keyword evidence="1" id="KW-1133">Transmembrane helix</keyword>
<dbReference type="RefSeq" id="WP_108115386.1">
    <property type="nucleotide sequence ID" value="NZ_QBKT01000006.1"/>
</dbReference>
<proteinExistence type="predicted"/>